<name>Q7VIR2_HELHP</name>
<evidence type="ECO:0000313" key="2">
    <source>
        <dbReference type="Proteomes" id="UP000002495"/>
    </source>
</evidence>
<reference evidence="1 2" key="1">
    <citation type="journal article" date="2003" name="Proc. Natl. Acad. Sci. U.S.A.">
        <title>The complete genome sequence of the carcinogenic bacterium Helicobacter hepaticus.</title>
        <authorList>
            <person name="Suerbaum S."/>
            <person name="Josenhans C."/>
            <person name="Sterzenbach T."/>
            <person name="Drescher B."/>
            <person name="Brandt P."/>
            <person name="Bell M."/>
            <person name="Droege M."/>
            <person name="Fartmann B."/>
            <person name="Fischer H.-P."/>
            <person name="Ge Z."/>
            <person name="Hoerster A."/>
            <person name="Holland R."/>
            <person name="Klein K."/>
            <person name="Koenig J."/>
            <person name="Macko L."/>
            <person name="Mendz G.L."/>
            <person name="Nyakatura G."/>
            <person name="Schauer D.B."/>
            <person name="Shen Z."/>
            <person name="Weber J."/>
            <person name="Frosch M."/>
            <person name="Fox J.G."/>
        </authorList>
    </citation>
    <scope>NUCLEOTIDE SEQUENCE [LARGE SCALE GENOMIC DNA]</scope>
    <source>
        <strain evidence="2">ATCC 51449 / 3B1</strain>
    </source>
</reference>
<dbReference type="EMBL" id="AE017125">
    <property type="protein sequence ID" value="AAP77139.1"/>
    <property type="molecule type" value="Genomic_DNA"/>
</dbReference>
<dbReference type="STRING" id="235279.HH_0542"/>
<accession>Q7VIR2</accession>
<organism evidence="1 2">
    <name type="scientific">Helicobacter hepaticus (strain ATCC 51449 / 3B1)</name>
    <dbReference type="NCBI Taxonomy" id="235279"/>
    <lineage>
        <taxon>Bacteria</taxon>
        <taxon>Pseudomonadati</taxon>
        <taxon>Campylobacterota</taxon>
        <taxon>Epsilonproteobacteria</taxon>
        <taxon>Campylobacterales</taxon>
        <taxon>Helicobacteraceae</taxon>
        <taxon>Helicobacter</taxon>
    </lineage>
</organism>
<dbReference type="Proteomes" id="UP000002495">
    <property type="component" value="Chromosome"/>
</dbReference>
<dbReference type="KEGG" id="hhe:HH_0542"/>
<proteinExistence type="predicted"/>
<sequence length="48" mass="5658">MEDLKNKNAFVYYIWGRSIGEWLRVFYFPPSAKSGKDAILGYIHIFTN</sequence>
<gene>
    <name evidence="1" type="ordered locus">HH_0542</name>
</gene>
<protein>
    <submittedName>
        <fullName evidence="1">Uncharacterized protein</fullName>
    </submittedName>
</protein>
<keyword evidence="2" id="KW-1185">Reference proteome</keyword>
<evidence type="ECO:0000313" key="1">
    <source>
        <dbReference type="EMBL" id="AAP77139.1"/>
    </source>
</evidence>
<dbReference type="AlphaFoldDB" id="Q7VIR2"/>
<dbReference type="HOGENOM" id="CLU_3153551_0_0_7"/>